<dbReference type="EMBL" id="JADCNM010000003">
    <property type="protein sequence ID" value="KAG0490528.1"/>
    <property type="molecule type" value="Genomic_DNA"/>
</dbReference>
<name>A0A835RHG6_VANPL</name>
<dbReference type="Proteomes" id="UP000639772">
    <property type="component" value="Chromosome 3"/>
</dbReference>
<organism evidence="1 2">
    <name type="scientific">Vanilla planifolia</name>
    <name type="common">Vanilla</name>
    <dbReference type="NCBI Taxonomy" id="51239"/>
    <lineage>
        <taxon>Eukaryota</taxon>
        <taxon>Viridiplantae</taxon>
        <taxon>Streptophyta</taxon>
        <taxon>Embryophyta</taxon>
        <taxon>Tracheophyta</taxon>
        <taxon>Spermatophyta</taxon>
        <taxon>Magnoliopsida</taxon>
        <taxon>Liliopsida</taxon>
        <taxon>Asparagales</taxon>
        <taxon>Orchidaceae</taxon>
        <taxon>Vanilloideae</taxon>
        <taxon>Vanilleae</taxon>
        <taxon>Vanilla</taxon>
    </lineage>
</organism>
<sequence>MEMSHGGNRIRRGRQTGRFLAPFLWPHPLDQWNGSPTADLPRVVDLSLGLRTPSMEGHVVRNGPLSPSFWRRLPVGPELAHGGRARRNWRRGLQLADDRRNRGIGTAFGEIYRWAVSIRKITPA</sequence>
<evidence type="ECO:0000313" key="1">
    <source>
        <dbReference type="EMBL" id="KAG0490528.1"/>
    </source>
</evidence>
<proteinExistence type="predicted"/>
<accession>A0A835RHG6</accession>
<reference evidence="1 2" key="1">
    <citation type="journal article" date="2020" name="Nat. Food">
        <title>A phased Vanilla planifolia genome enables genetic improvement of flavour and production.</title>
        <authorList>
            <person name="Hasing T."/>
            <person name="Tang H."/>
            <person name="Brym M."/>
            <person name="Khazi F."/>
            <person name="Huang T."/>
            <person name="Chambers A.H."/>
        </authorList>
    </citation>
    <scope>NUCLEOTIDE SEQUENCE [LARGE SCALE GENOMIC DNA]</scope>
    <source>
        <tissue evidence="1">Leaf</tissue>
    </source>
</reference>
<protein>
    <submittedName>
        <fullName evidence="1">Uncharacterized protein</fullName>
    </submittedName>
</protein>
<evidence type="ECO:0000313" key="2">
    <source>
        <dbReference type="Proteomes" id="UP000639772"/>
    </source>
</evidence>
<comment type="caution">
    <text evidence="1">The sequence shown here is derived from an EMBL/GenBank/DDBJ whole genome shotgun (WGS) entry which is preliminary data.</text>
</comment>
<dbReference type="AlphaFoldDB" id="A0A835RHG6"/>
<gene>
    <name evidence="1" type="ORF">HPP92_007391</name>
</gene>